<reference evidence="2 3" key="1">
    <citation type="submission" date="2011-04" db="EMBL/GenBank/DDBJ databases">
        <authorList>
            <person name="Harkins D.M."/>
            <person name="Madupu R."/>
            <person name="Durkin A.S."/>
            <person name="Torralba M."/>
            <person name="Methe B."/>
            <person name="Sutton G.G."/>
            <person name="Nelson K.E."/>
        </authorList>
    </citation>
    <scope>NUCLEOTIDE SEQUENCE [LARGE SCALE GENOMIC DNA]</scope>
    <source>
        <strain evidence="2 3">UPII 199-6</strain>
    </source>
</reference>
<comment type="caution">
    <text evidence="2">The sequence shown here is derived from an EMBL/GenBank/DDBJ whole genome shotgun (WGS) entry which is preliminary data.</text>
</comment>
<keyword evidence="1" id="KW-1133">Transmembrane helix</keyword>
<evidence type="ECO:0000256" key="1">
    <source>
        <dbReference type="SAM" id="Phobius"/>
    </source>
</evidence>
<evidence type="ECO:0000313" key="3">
    <source>
        <dbReference type="Proteomes" id="UP000004018"/>
    </source>
</evidence>
<gene>
    <name evidence="2" type="ORF">HMPREF1039_0514</name>
</gene>
<name>A0ABN0XLD9_9FIRM</name>
<accession>A0ABN0XLD9</accession>
<sequence length="40" mass="5115">MKIIYKIYFEYIIFYLIIKIKMTYLLLGMIKYYEKIELRV</sequence>
<keyword evidence="1" id="KW-0472">Membrane</keyword>
<keyword evidence="1" id="KW-0812">Transmembrane</keyword>
<proteinExistence type="predicted"/>
<dbReference type="EMBL" id="AFIJ01000039">
    <property type="protein sequence ID" value="EGL39268.1"/>
    <property type="molecule type" value="Genomic_DNA"/>
</dbReference>
<dbReference type="Proteomes" id="UP000004018">
    <property type="component" value="Unassembled WGS sequence"/>
</dbReference>
<evidence type="ECO:0000313" key="2">
    <source>
        <dbReference type="EMBL" id="EGL39268.1"/>
    </source>
</evidence>
<keyword evidence="3" id="KW-1185">Reference proteome</keyword>
<organism evidence="2 3">
    <name type="scientific">Megasphaera lornae</name>
    <dbReference type="NCBI Taxonomy" id="1000568"/>
    <lineage>
        <taxon>Bacteria</taxon>
        <taxon>Bacillati</taxon>
        <taxon>Bacillota</taxon>
        <taxon>Negativicutes</taxon>
        <taxon>Veillonellales</taxon>
        <taxon>Veillonellaceae</taxon>
        <taxon>Megasphaera</taxon>
    </lineage>
</organism>
<protein>
    <submittedName>
        <fullName evidence="2">Uncharacterized protein</fullName>
    </submittedName>
</protein>
<feature type="transmembrane region" description="Helical" evidence="1">
    <location>
        <begin position="12"/>
        <end position="33"/>
    </location>
</feature>